<keyword evidence="2" id="KW-0689">Ribosomal protein</keyword>
<proteinExistence type="inferred from homology"/>
<evidence type="ECO:0000256" key="3">
    <source>
        <dbReference type="ARBA" id="ARBA00023274"/>
    </source>
</evidence>
<evidence type="ECO:0000313" key="6">
    <source>
        <dbReference type="EMBL" id="CAD8094598.1"/>
    </source>
</evidence>
<dbReference type="GO" id="GO:0003735">
    <property type="term" value="F:structural constituent of ribosome"/>
    <property type="evidence" value="ECO:0007669"/>
    <property type="project" value="InterPro"/>
</dbReference>
<organism evidence="6 7">
    <name type="scientific">Paramecium primaurelia</name>
    <dbReference type="NCBI Taxonomy" id="5886"/>
    <lineage>
        <taxon>Eukaryota</taxon>
        <taxon>Sar</taxon>
        <taxon>Alveolata</taxon>
        <taxon>Ciliophora</taxon>
        <taxon>Intramacronucleata</taxon>
        <taxon>Oligohymenophorea</taxon>
        <taxon>Peniculida</taxon>
        <taxon>Parameciidae</taxon>
        <taxon>Paramecium</taxon>
    </lineage>
</organism>
<dbReference type="InterPro" id="IPR005749">
    <property type="entry name" value="Ribosomal_uL15_bac-type"/>
</dbReference>
<gene>
    <name evidence="6" type="ORF">PPRIM_AZ9-3.1.T0960100</name>
</gene>
<dbReference type="NCBIfam" id="TIGR01071">
    <property type="entry name" value="rplO_bact"/>
    <property type="match status" value="1"/>
</dbReference>
<comment type="similarity">
    <text evidence="1">Belongs to the universal ribosomal protein uL15 family.</text>
</comment>
<dbReference type="PANTHER" id="PTHR12934">
    <property type="entry name" value="50S RIBOSOMAL PROTEIN L15"/>
    <property type="match status" value="1"/>
</dbReference>
<dbReference type="PANTHER" id="PTHR12934:SF11">
    <property type="entry name" value="LARGE RIBOSOMAL SUBUNIT PROTEIN UL15M"/>
    <property type="match status" value="1"/>
</dbReference>
<accession>A0A8S1NQ57</accession>
<feature type="region of interest" description="Disordered" evidence="4">
    <location>
        <begin position="50"/>
        <end position="86"/>
    </location>
</feature>
<evidence type="ECO:0000256" key="4">
    <source>
        <dbReference type="SAM" id="MobiDB-lite"/>
    </source>
</evidence>
<reference evidence="6" key="1">
    <citation type="submission" date="2021-01" db="EMBL/GenBank/DDBJ databases">
        <authorList>
            <consortium name="Genoscope - CEA"/>
            <person name="William W."/>
        </authorList>
    </citation>
    <scope>NUCLEOTIDE SEQUENCE</scope>
</reference>
<protein>
    <recommendedName>
        <fullName evidence="5">Large ribosomal subunit protein uL15/eL18 domain-containing protein</fullName>
    </recommendedName>
</protein>
<dbReference type="AlphaFoldDB" id="A0A8S1NQ57"/>
<feature type="region of interest" description="Disordered" evidence="4">
    <location>
        <begin position="268"/>
        <end position="309"/>
    </location>
</feature>
<dbReference type="EMBL" id="CAJJDM010000099">
    <property type="protein sequence ID" value="CAD8094598.1"/>
    <property type="molecule type" value="Genomic_DNA"/>
</dbReference>
<evidence type="ECO:0000256" key="2">
    <source>
        <dbReference type="ARBA" id="ARBA00022980"/>
    </source>
</evidence>
<name>A0A8S1NQ57_PARPR</name>
<dbReference type="GO" id="GO:0005762">
    <property type="term" value="C:mitochondrial large ribosomal subunit"/>
    <property type="evidence" value="ECO:0007669"/>
    <property type="project" value="TreeGrafter"/>
</dbReference>
<comment type="caution">
    <text evidence="6">The sequence shown here is derived from an EMBL/GenBank/DDBJ whole genome shotgun (WGS) entry which is preliminary data.</text>
</comment>
<dbReference type="OMA" id="EPGWLVN"/>
<dbReference type="Proteomes" id="UP000688137">
    <property type="component" value="Unassembled WGS sequence"/>
</dbReference>
<dbReference type="InterPro" id="IPR021131">
    <property type="entry name" value="Ribosomal_uL15/eL18"/>
</dbReference>
<feature type="domain" description="Large ribosomal subunit protein uL15/eL18" evidence="5">
    <location>
        <begin position="104"/>
        <end position="182"/>
    </location>
</feature>
<evidence type="ECO:0000259" key="5">
    <source>
        <dbReference type="Pfam" id="PF00828"/>
    </source>
</evidence>
<dbReference type="GO" id="GO:0006412">
    <property type="term" value="P:translation"/>
    <property type="evidence" value="ECO:0007669"/>
    <property type="project" value="InterPro"/>
</dbReference>
<dbReference type="HAMAP" id="MF_01341">
    <property type="entry name" value="Ribosomal_uL15"/>
    <property type="match status" value="1"/>
</dbReference>
<keyword evidence="7" id="KW-1185">Reference proteome</keyword>
<evidence type="ECO:0000313" key="7">
    <source>
        <dbReference type="Proteomes" id="UP000688137"/>
    </source>
</evidence>
<dbReference type="InterPro" id="IPR030878">
    <property type="entry name" value="Ribosomal_uL15"/>
</dbReference>
<sequence>MFQTLQKLRVMCFMFATIAERKVPPIPQNIPFTLNNLWDNPGARKIQKRWGRSGTRGNACGRGQRGQGARSGAGVPPKFEGGQTPLTRRLPKWGAKPSLEIYKEVNICQIIDRIKQGRIDATQPIQIKDMLESRIFSKCKYGVKLLARGAERLSELNTPLTIEVSDASKTAIEAIKKAGGEVKVVYFTPLLLRQHLFPDKYPLELRPALPPSRAVEAIQRSEERGAVADYIKPKWVIEDEIEKKKLEEMAKLEVDTLKVQLQGAETVETAKKEKKKKKQKQQEEKQVSTLDLTNFKYPATREPGCGKDKIKQRKPVVYKKISLNVD</sequence>
<keyword evidence="3" id="KW-0687">Ribonucleoprotein</keyword>
<dbReference type="Pfam" id="PF00828">
    <property type="entry name" value="Ribosomal_L27A"/>
    <property type="match status" value="1"/>
</dbReference>
<evidence type="ECO:0000256" key="1">
    <source>
        <dbReference type="ARBA" id="ARBA00007320"/>
    </source>
</evidence>